<dbReference type="EMBL" id="JACEOL010000053">
    <property type="protein sequence ID" value="MBA4603458.1"/>
    <property type="molecule type" value="Genomic_DNA"/>
</dbReference>
<dbReference type="Proteomes" id="UP000538292">
    <property type="component" value="Unassembled WGS sequence"/>
</dbReference>
<keyword evidence="2" id="KW-1185">Reference proteome</keyword>
<organism evidence="1 2">
    <name type="scientific">Thermoactinomyces mirandus</name>
    <dbReference type="NCBI Taxonomy" id="2756294"/>
    <lineage>
        <taxon>Bacteria</taxon>
        <taxon>Bacillati</taxon>
        <taxon>Bacillota</taxon>
        <taxon>Bacilli</taxon>
        <taxon>Bacillales</taxon>
        <taxon>Thermoactinomycetaceae</taxon>
        <taxon>Thermoactinomyces</taxon>
    </lineage>
</organism>
<dbReference type="RefSeq" id="WP_181741930.1">
    <property type="nucleotide sequence ID" value="NZ_JACEOL010000053.1"/>
</dbReference>
<protein>
    <submittedName>
        <fullName evidence="1">YqzE family protein</fullName>
    </submittedName>
</protein>
<evidence type="ECO:0000313" key="1">
    <source>
        <dbReference type="EMBL" id="MBA4603458.1"/>
    </source>
</evidence>
<reference evidence="1 2" key="1">
    <citation type="submission" date="2020-07" db="EMBL/GenBank/DDBJ databases">
        <title>Thermoactinomyces phylogeny.</title>
        <authorList>
            <person name="Dunlap C."/>
        </authorList>
    </citation>
    <scope>NUCLEOTIDE SEQUENCE [LARGE SCALE GENOMIC DNA]</scope>
    <source>
        <strain evidence="1 2">AMNI-1</strain>
    </source>
</reference>
<dbReference type="Pfam" id="PF14038">
    <property type="entry name" value="YqzE"/>
    <property type="match status" value="1"/>
</dbReference>
<sequence length="64" mass="8071">MSFKDWITYLLQRFLWYVETPRSERKELKRSQKEPWSTRWFGLVPFSMKMALNRQRRMRGRSNE</sequence>
<dbReference type="AlphaFoldDB" id="A0A7W2ASB8"/>
<comment type="caution">
    <text evidence="1">The sequence shown here is derived from an EMBL/GenBank/DDBJ whole genome shotgun (WGS) entry which is preliminary data.</text>
</comment>
<dbReference type="InterPro" id="IPR025622">
    <property type="entry name" value="YqzE"/>
</dbReference>
<accession>A0A7W2ASB8</accession>
<evidence type="ECO:0000313" key="2">
    <source>
        <dbReference type="Proteomes" id="UP000538292"/>
    </source>
</evidence>
<gene>
    <name evidence="1" type="ORF">H2C83_14300</name>
</gene>
<proteinExistence type="predicted"/>
<name>A0A7W2ASB8_9BACL</name>